<gene>
    <name evidence="6" type="ORF">ACFO3E_16000</name>
</gene>
<comment type="caution">
    <text evidence="6">The sequence shown here is derived from an EMBL/GenBank/DDBJ whole genome shotgun (WGS) entry which is preliminary data.</text>
</comment>
<dbReference type="Proteomes" id="UP001595957">
    <property type="component" value="Unassembled WGS sequence"/>
</dbReference>
<dbReference type="PROSITE" id="PS50850">
    <property type="entry name" value="MFS"/>
    <property type="match status" value="1"/>
</dbReference>
<keyword evidence="3 4" id="KW-0472">Membrane</keyword>
<evidence type="ECO:0000256" key="4">
    <source>
        <dbReference type="SAM" id="Phobius"/>
    </source>
</evidence>
<evidence type="ECO:0000313" key="7">
    <source>
        <dbReference type="Proteomes" id="UP001595957"/>
    </source>
</evidence>
<dbReference type="InterPro" id="IPR036259">
    <property type="entry name" value="MFS_trans_sf"/>
</dbReference>
<feature type="transmembrane region" description="Helical" evidence="4">
    <location>
        <begin position="26"/>
        <end position="51"/>
    </location>
</feature>
<dbReference type="Gene3D" id="1.20.1250.20">
    <property type="entry name" value="MFS general substrate transporter like domains"/>
    <property type="match status" value="1"/>
</dbReference>
<dbReference type="RefSeq" id="WP_380806126.1">
    <property type="nucleotide sequence ID" value="NZ_JBHSFZ010000058.1"/>
</dbReference>
<evidence type="ECO:0000256" key="1">
    <source>
        <dbReference type="ARBA" id="ARBA00022692"/>
    </source>
</evidence>
<feature type="transmembrane region" description="Helical" evidence="4">
    <location>
        <begin position="207"/>
        <end position="231"/>
    </location>
</feature>
<organism evidence="6 7">
    <name type="scientific">Sphingobium tyrosinilyticum</name>
    <dbReference type="NCBI Taxonomy" id="2715436"/>
    <lineage>
        <taxon>Bacteria</taxon>
        <taxon>Pseudomonadati</taxon>
        <taxon>Pseudomonadota</taxon>
        <taxon>Alphaproteobacteria</taxon>
        <taxon>Sphingomonadales</taxon>
        <taxon>Sphingomonadaceae</taxon>
        <taxon>Sphingobium</taxon>
    </lineage>
</organism>
<feature type="transmembrane region" description="Helical" evidence="4">
    <location>
        <begin position="119"/>
        <end position="137"/>
    </location>
</feature>
<dbReference type="InterPro" id="IPR011701">
    <property type="entry name" value="MFS"/>
</dbReference>
<feature type="transmembrane region" description="Helical" evidence="4">
    <location>
        <begin position="84"/>
        <end position="107"/>
    </location>
</feature>
<accession>A0ABV9F4I7</accession>
<feature type="transmembrane region" description="Helical" evidence="4">
    <location>
        <begin position="173"/>
        <end position="195"/>
    </location>
</feature>
<name>A0ABV9F4I7_9SPHN</name>
<protein>
    <submittedName>
        <fullName evidence="6">MFS transporter</fullName>
    </submittedName>
</protein>
<keyword evidence="7" id="KW-1185">Reference proteome</keyword>
<dbReference type="InterPro" id="IPR020846">
    <property type="entry name" value="MFS_dom"/>
</dbReference>
<feature type="transmembrane region" description="Helical" evidence="4">
    <location>
        <begin position="237"/>
        <end position="256"/>
    </location>
</feature>
<reference evidence="7" key="1">
    <citation type="journal article" date="2019" name="Int. J. Syst. Evol. Microbiol.">
        <title>The Global Catalogue of Microorganisms (GCM) 10K type strain sequencing project: providing services to taxonomists for standard genome sequencing and annotation.</title>
        <authorList>
            <consortium name="The Broad Institute Genomics Platform"/>
            <consortium name="The Broad Institute Genome Sequencing Center for Infectious Disease"/>
            <person name="Wu L."/>
            <person name="Ma J."/>
        </authorList>
    </citation>
    <scope>NUCLEOTIDE SEQUENCE [LARGE SCALE GENOMIC DNA]</scope>
    <source>
        <strain evidence="7">NBRC 103632</strain>
    </source>
</reference>
<proteinExistence type="predicted"/>
<dbReference type="SUPFAM" id="SSF103473">
    <property type="entry name" value="MFS general substrate transporter"/>
    <property type="match status" value="1"/>
</dbReference>
<evidence type="ECO:0000313" key="6">
    <source>
        <dbReference type="EMBL" id="MFC4595666.1"/>
    </source>
</evidence>
<dbReference type="PANTHER" id="PTHR11360:SF308">
    <property type="entry name" value="BLL3089 PROTEIN"/>
    <property type="match status" value="1"/>
</dbReference>
<evidence type="ECO:0000256" key="2">
    <source>
        <dbReference type="ARBA" id="ARBA00022989"/>
    </source>
</evidence>
<feature type="domain" description="Major facilitator superfamily (MFS) profile" evidence="5">
    <location>
        <begin position="1"/>
        <end position="263"/>
    </location>
</feature>
<dbReference type="Pfam" id="PF07690">
    <property type="entry name" value="MFS_1"/>
    <property type="match status" value="1"/>
</dbReference>
<dbReference type="PANTHER" id="PTHR11360">
    <property type="entry name" value="MONOCARBOXYLATE TRANSPORTER"/>
    <property type="match status" value="1"/>
</dbReference>
<keyword evidence="2 4" id="KW-1133">Transmembrane helix</keyword>
<evidence type="ECO:0000256" key="3">
    <source>
        <dbReference type="ARBA" id="ARBA00023136"/>
    </source>
</evidence>
<sequence length="269" mass="28065">MGVTLSGTGISSLLLPLYTYFLIENYGWRLAFVGLGALILLVIVPILYLFLFSVRDRQRRGLLVPTAPARPSTDWRRLVFTRPFLQMALAALATALVVPPLVISAAPVLVSGGLSRADAAGIVSLIGITSTAGRLAIGWTLDRIDGRAVAGFVVFLPTITCALLIWATGSVMAATVALLVLGLALGAEADLVAYLTSRYFPLANFGLLFGLLTGILALAGSGGPLLLSAVYDSTHSYVPALIAAIPLCPIAALLFVTLGPYPDQGTDAA</sequence>
<dbReference type="InterPro" id="IPR050327">
    <property type="entry name" value="Proton-linked_MCT"/>
</dbReference>
<dbReference type="EMBL" id="JBHSFZ010000058">
    <property type="protein sequence ID" value="MFC4595666.1"/>
    <property type="molecule type" value="Genomic_DNA"/>
</dbReference>
<evidence type="ECO:0000259" key="5">
    <source>
        <dbReference type="PROSITE" id="PS50850"/>
    </source>
</evidence>
<feature type="transmembrane region" description="Helical" evidence="4">
    <location>
        <begin position="149"/>
        <end position="167"/>
    </location>
</feature>
<keyword evidence="1 4" id="KW-0812">Transmembrane</keyword>